<proteinExistence type="predicted"/>
<evidence type="ECO:0008006" key="2">
    <source>
        <dbReference type="Google" id="ProtNLM"/>
    </source>
</evidence>
<dbReference type="Gene3D" id="3.60.10.10">
    <property type="entry name" value="Endonuclease/exonuclease/phosphatase"/>
    <property type="match status" value="1"/>
</dbReference>
<name>A0A6C0EEX7_9ZZZZ</name>
<dbReference type="AlphaFoldDB" id="A0A6C0EEX7"/>
<reference evidence="1" key="1">
    <citation type="journal article" date="2020" name="Nature">
        <title>Giant virus diversity and host interactions through global metagenomics.</title>
        <authorList>
            <person name="Schulz F."/>
            <person name="Roux S."/>
            <person name="Paez-Espino D."/>
            <person name="Jungbluth S."/>
            <person name="Walsh D.A."/>
            <person name="Denef V.J."/>
            <person name="McMahon K.D."/>
            <person name="Konstantinidis K.T."/>
            <person name="Eloe-Fadrosh E.A."/>
            <person name="Kyrpides N.C."/>
            <person name="Woyke T."/>
        </authorList>
    </citation>
    <scope>NUCLEOTIDE SEQUENCE</scope>
    <source>
        <strain evidence="1">GVMAG-M-3300000115-19</strain>
    </source>
</reference>
<sequence length="241" mass="28719">MKILSWNLGLTNDYYRYYVMGLTNYKPLSVYLISKFILNLDSEVDKESDDENNYDILFFQEIYEGFNQLKENIKHKYPYITYINSIGICIFSKYKMENICYKTFDKDLLNYITNVNNGFMMCYLPEIKTYVCNSHFSCDINMFCSNKEFFKLNNYLNTIKLIEGEKIIYGGDLNIKRDKFINYCNKLNIKPDLTNRSESYHHILPMNLDYILCKTNTSNKELKTDIIKTYESDHFPIVSKI</sequence>
<organism evidence="1">
    <name type="scientific">viral metagenome</name>
    <dbReference type="NCBI Taxonomy" id="1070528"/>
    <lineage>
        <taxon>unclassified sequences</taxon>
        <taxon>metagenomes</taxon>
        <taxon>organismal metagenomes</taxon>
    </lineage>
</organism>
<dbReference type="SUPFAM" id="SSF56219">
    <property type="entry name" value="DNase I-like"/>
    <property type="match status" value="1"/>
</dbReference>
<dbReference type="InterPro" id="IPR036691">
    <property type="entry name" value="Endo/exonu/phosph_ase_sf"/>
</dbReference>
<evidence type="ECO:0000313" key="1">
    <source>
        <dbReference type="EMBL" id="QHT27767.1"/>
    </source>
</evidence>
<protein>
    <recommendedName>
        <fullName evidence="2">Endonuclease/exonuclease/phosphatase domain-containing protein</fullName>
    </recommendedName>
</protein>
<accession>A0A6C0EEX7</accession>
<dbReference type="EMBL" id="MN738842">
    <property type="protein sequence ID" value="QHT27767.1"/>
    <property type="molecule type" value="Genomic_DNA"/>
</dbReference>